<keyword evidence="2" id="KW-1185">Reference proteome</keyword>
<sequence>MAIEVSDQALHSAQSLFLKLKEAFPSYAADFDTKWQRWQQAISPTSDPSTWSSVAEFDALVALGPKAIPLVLWKLAMNLEDVTAIYLYNKLEKDTAYLVNDNHLTHQVSGVLEKNFKRNRLIRNALLDWAEHCDMVARQRSSAFYTECEEYEQLVKLGPSVIPQFMLRYKKKDGPLFGYELLHEILWGYQTEQESVNLDAQYKMWAEWFEKNNYDQAPHHARVPRRAGA</sequence>
<evidence type="ECO:0000313" key="1">
    <source>
        <dbReference type="EMBL" id="KAK4248342.1"/>
    </source>
</evidence>
<dbReference type="Proteomes" id="UP001303647">
    <property type="component" value="Unassembled WGS sequence"/>
</dbReference>
<organism evidence="1 2">
    <name type="scientific">Corynascus novoguineensis</name>
    <dbReference type="NCBI Taxonomy" id="1126955"/>
    <lineage>
        <taxon>Eukaryota</taxon>
        <taxon>Fungi</taxon>
        <taxon>Dikarya</taxon>
        <taxon>Ascomycota</taxon>
        <taxon>Pezizomycotina</taxon>
        <taxon>Sordariomycetes</taxon>
        <taxon>Sordariomycetidae</taxon>
        <taxon>Sordariales</taxon>
        <taxon>Chaetomiaceae</taxon>
        <taxon>Corynascus</taxon>
    </lineage>
</organism>
<reference evidence="1" key="2">
    <citation type="submission" date="2023-05" db="EMBL/GenBank/DDBJ databases">
        <authorList>
            <consortium name="Lawrence Berkeley National Laboratory"/>
            <person name="Steindorff A."/>
            <person name="Hensen N."/>
            <person name="Bonometti L."/>
            <person name="Westerberg I."/>
            <person name="Brannstrom I.O."/>
            <person name="Guillou S."/>
            <person name="Cros-Aarteil S."/>
            <person name="Calhoun S."/>
            <person name="Haridas S."/>
            <person name="Kuo A."/>
            <person name="Mondo S."/>
            <person name="Pangilinan J."/>
            <person name="Riley R."/>
            <person name="Labutti K."/>
            <person name="Andreopoulos B."/>
            <person name="Lipzen A."/>
            <person name="Chen C."/>
            <person name="Yanf M."/>
            <person name="Daum C."/>
            <person name="Ng V."/>
            <person name="Clum A."/>
            <person name="Ohm R."/>
            <person name="Martin F."/>
            <person name="Silar P."/>
            <person name="Natvig D."/>
            <person name="Lalanne C."/>
            <person name="Gautier V."/>
            <person name="Ament-Velasquez S.L."/>
            <person name="Kruys A."/>
            <person name="Hutchinson M.I."/>
            <person name="Powell A.J."/>
            <person name="Barry K."/>
            <person name="Miller A.N."/>
            <person name="Grigoriev I.V."/>
            <person name="Debuchy R."/>
            <person name="Gladieux P."/>
            <person name="Thoren M.H."/>
            <person name="Johannesson H."/>
        </authorList>
    </citation>
    <scope>NUCLEOTIDE SEQUENCE</scope>
    <source>
        <strain evidence="1">CBS 359.72</strain>
    </source>
</reference>
<reference evidence="1" key="1">
    <citation type="journal article" date="2023" name="Mol. Phylogenet. Evol.">
        <title>Genome-scale phylogeny and comparative genomics of the fungal order Sordariales.</title>
        <authorList>
            <person name="Hensen N."/>
            <person name="Bonometti L."/>
            <person name="Westerberg I."/>
            <person name="Brannstrom I.O."/>
            <person name="Guillou S."/>
            <person name="Cros-Aarteil S."/>
            <person name="Calhoun S."/>
            <person name="Haridas S."/>
            <person name="Kuo A."/>
            <person name="Mondo S."/>
            <person name="Pangilinan J."/>
            <person name="Riley R."/>
            <person name="LaButti K."/>
            <person name="Andreopoulos B."/>
            <person name="Lipzen A."/>
            <person name="Chen C."/>
            <person name="Yan M."/>
            <person name="Daum C."/>
            <person name="Ng V."/>
            <person name="Clum A."/>
            <person name="Steindorff A."/>
            <person name="Ohm R.A."/>
            <person name="Martin F."/>
            <person name="Silar P."/>
            <person name="Natvig D.O."/>
            <person name="Lalanne C."/>
            <person name="Gautier V."/>
            <person name="Ament-Velasquez S.L."/>
            <person name="Kruys A."/>
            <person name="Hutchinson M.I."/>
            <person name="Powell A.J."/>
            <person name="Barry K."/>
            <person name="Miller A.N."/>
            <person name="Grigoriev I.V."/>
            <person name="Debuchy R."/>
            <person name="Gladieux P."/>
            <person name="Hiltunen Thoren M."/>
            <person name="Johannesson H."/>
        </authorList>
    </citation>
    <scope>NUCLEOTIDE SEQUENCE</scope>
    <source>
        <strain evidence="1">CBS 359.72</strain>
    </source>
</reference>
<dbReference type="AlphaFoldDB" id="A0AAN7HJV4"/>
<name>A0AAN7HJV4_9PEZI</name>
<proteinExistence type="predicted"/>
<protein>
    <submittedName>
        <fullName evidence="1">Uncharacterized protein</fullName>
    </submittedName>
</protein>
<comment type="caution">
    <text evidence="1">The sequence shown here is derived from an EMBL/GenBank/DDBJ whole genome shotgun (WGS) entry which is preliminary data.</text>
</comment>
<dbReference type="EMBL" id="MU857639">
    <property type="protein sequence ID" value="KAK4248342.1"/>
    <property type="molecule type" value="Genomic_DNA"/>
</dbReference>
<evidence type="ECO:0000313" key="2">
    <source>
        <dbReference type="Proteomes" id="UP001303647"/>
    </source>
</evidence>
<accession>A0AAN7HJV4</accession>
<gene>
    <name evidence="1" type="ORF">C7999DRAFT_40482</name>
</gene>